<organism evidence="2 3">
    <name type="scientific">Raphanus sativus</name>
    <name type="common">Radish</name>
    <name type="synonym">Raphanus raphanistrum var. sativus</name>
    <dbReference type="NCBI Taxonomy" id="3726"/>
    <lineage>
        <taxon>Eukaryota</taxon>
        <taxon>Viridiplantae</taxon>
        <taxon>Streptophyta</taxon>
        <taxon>Embryophyta</taxon>
        <taxon>Tracheophyta</taxon>
        <taxon>Spermatophyta</taxon>
        <taxon>Magnoliopsida</taxon>
        <taxon>eudicotyledons</taxon>
        <taxon>Gunneridae</taxon>
        <taxon>Pentapetalae</taxon>
        <taxon>rosids</taxon>
        <taxon>malvids</taxon>
        <taxon>Brassicales</taxon>
        <taxon>Brassicaceae</taxon>
        <taxon>Brassiceae</taxon>
        <taxon>Raphanus</taxon>
    </lineage>
</organism>
<evidence type="ECO:0000313" key="3">
    <source>
        <dbReference type="RefSeq" id="XP_056846459.1"/>
    </source>
</evidence>
<dbReference type="GO" id="GO:0042273">
    <property type="term" value="P:ribosomal large subunit biogenesis"/>
    <property type="evidence" value="ECO:0007669"/>
    <property type="project" value="TreeGrafter"/>
</dbReference>
<accession>A0A9W3C4H7</accession>
<dbReference type="Proteomes" id="UP000504610">
    <property type="component" value="Chromosome 7"/>
</dbReference>
<evidence type="ECO:0000313" key="2">
    <source>
        <dbReference type="Proteomes" id="UP000504610"/>
    </source>
</evidence>
<dbReference type="GeneID" id="130497571"/>
<dbReference type="PANTHER" id="PTHR13182">
    <property type="entry name" value="ZINC FINGER PROTEIN 622"/>
    <property type="match status" value="1"/>
</dbReference>
<name>A0A9W3C4H7_RAPSA</name>
<evidence type="ECO:0000256" key="1">
    <source>
        <dbReference type="SAM" id="MobiDB-lite"/>
    </source>
</evidence>
<keyword evidence="2" id="KW-1185">Reference proteome</keyword>
<dbReference type="PANTHER" id="PTHR13182:SF20">
    <property type="entry name" value="CYTOPLASMIC 60S SUBUNIT BIOGENESIS FACTOR REI1 HOMOLOG 2"/>
    <property type="match status" value="1"/>
</dbReference>
<proteinExistence type="predicted"/>
<dbReference type="OrthoDB" id="19329at2759"/>
<reference evidence="2" key="1">
    <citation type="journal article" date="2019" name="Database">
        <title>The radish genome database (RadishGD): an integrated information resource for radish genomics.</title>
        <authorList>
            <person name="Yu H.J."/>
            <person name="Baek S."/>
            <person name="Lee Y.J."/>
            <person name="Cho A."/>
            <person name="Mun J.H."/>
        </authorList>
    </citation>
    <scope>NUCLEOTIDE SEQUENCE [LARGE SCALE GENOMIC DNA]</scope>
    <source>
        <strain evidence="2">cv. WK10039</strain>
    </source>
</reference>
<reference evidence="3" key="2">
    <citation type="submission" date="2025-08" db="UniProtKB">
        <authorList>
            <consortium name="RefSeq"/>
        </authorList>
    </citation>
    <scope>IDENTIFICATION</scope>
    <source>
        <tissue evidence="3">Leaf</tissue>
    </source>
</reference>
<dbReference type="GO" id="GO:0030687">
    <property type="term" value="C:preribosome, large subunit precursor"/>
    <property type="evidence" value="ECO:0007669"/>
    <property type="project" value="TreeGrafter"/>
</dbReference>
<dbReference type="InterPro" id="IPR040025">
    <property type="entry name" value="Znf622/Rei1/Reh1"/>
</dbReference>
<sequence>MEAKSHCKVHYGDGGDEEDAELEEFYDYSSSYANEGENQMVVAGESANTVELFGGSELVITKRGENKVTSRTLGSREFMRYYKQKPPPSSQKRIVNSLAMRYKEHGFGNGAVEGGYSEDEGDERDEQKRS</sequence>
<feature type="region of interest" description="Disordered" evidence="1">
    <location>
        <begin position="106"/>
        <end position="130"/>
    </location>
</feature>
<dbReference type="AlphaFoldDB" id="A0A9W3C4H7"/>
<gene>
    <name evidence="3" type="primary">LOC130497571</name>
</gene>
<dbReference type="RefSeq" id="XP_056846459.1">
    <property type="nucleotide sequence ID" value="XM_056990479.1"/>
</dbReference>
<dbReference type="KEGG" id="rsz:130497571"/>
<protein>
    <submittedName>
        <fullName evidence="3">Cytoplasmic 60S subunit biogenesis factor REI1 homolog 2-like</fullName>
    </submittedName>
</protein>